<feature type="compositionally biased region" description="Low complexity" evidence="1">
    <location>
        <begin position="329"/>
        <end position="338"/>
    </location>
</feature>
<feature type="chain" id="PRO_5045082671" description="Htaa domain-containing protein" evidence="2">
    <location>
        <begin position="37"/>
        <end position="448"/>
    </location>
</feature>
<gene>
    <name evidence="4" type="ORF">GCM10023350_18380</name>
</gene>
<evidence type="ECO:0000313" key="5">
    <source>
        <dbReference type="Proteomes" id="UP001499882"/>
    </source>
</evidence>
<evidence type="ECO:0000259" key="3">
    <source>
        <dbReference type="Pfam" id="PF04213"/>
    </source>
</evidence>
<dbReference type="Proteomes" id="UP001499882">
    <property type="component" value="Unassembled WGS sequence"/>
</dbReference>
<accession>A0ABP8YPZ0</accession>
<feature type="domain" description="Htaa" evidence="3">
    <location>
        <begin position="123"/>
        <end position="241"/>
    </location>
</feature>
<feature type="signal peptide" evidence="2">
    <location>
        <begin position="1"/>
        <end position="36"/>
    </location>
</feature>
<keyword evidence="2" id="KW-0732">Signal</keyword>
<protein>
    <recommendedName>
        <fullName evidence="3">Htaa domain-containing protein</fullName>
    </recommendedName>
</protein>
<comment type="caution">
    <text evidence="4">The sequence shown here is derived from an EMBL/GenBank/DDBJ whole genome shotgun (WGS) entry which is preliminary data.</text>
</comment>
<proteinExistence type="predicted"/>
<feature type="region of interest" description="Disordered" evidence="1">
    <location>
        <begin position="318"/>
        <end position="378"/>
    </location>
</feature>
<keyword evidence="5" id="KW-1185">Reference proteome</keyword>
<dbReference type="EMBL" id="BAABKN010000012">
    <property type="protein sequence ID" value="GAA4734981.1"/>
    <property type="molecule type" value="Genomic_DNA"/>
</dbReference>
<evidence type="ECO:0000256" key="2">
    <source>
        <dbReference type="SAM" id="SignalP"/>
    </source>
</evidence>
<organism evidence="4 5">
    <name type="scientific">Nocardioides endophyticus</name>
    <dbReference type="NCBI Taxonomy" id="1353775"/>
    <lineage>
        <taxon>Bacteria</taxon>
        <taxon>Bacillati</taxon>
        <taxon>Actinomycetota</taxon>
        <taxon>Actinomycetes</taxon>
        <taxon>Propionibacteriales</taxon>
        <taxon>Nocardioidaceae</taxon>
        <taxon>Nocardioides</taxon>
    </lineage>
</organism>
<sequence length="448" mass="45091">MSIRHQVRTAGAALALALALPSAALLLSGAVGSSTAAAPSADGAAFTVDDAQLRWGINNESNNAAFAPGTFNFFSAGEVGDPGEGGKTLPRTGTGATWSNGRPAGWSAQSGKVRIEKRQPDGSYALATFAGTSTDVAGTRLTTSGSTFSEHQIVIDGGTGTVDPAAGTATIQWSGTFTVLYYSGMTFFTVSDPQLQVTATSAQLVANLGGYSADMNDASKWQKVPAQQVVLADLPRASLQLPSEGGFSAAPAYLGVRYDAPADAVSQVRTGSSWGAFPASFLTQMGTLGSAAYWYSSGGSADAHKVALPLTLSYSAGAPVAQPTPTPSSKPTATPSVSVAPKPPRPTKSATAAPPEPTGSTAPNPPSQPAGPAVPAQPAVPTVPAAVAAGAVQTFDPRLPAVPVVTALTSPVASEASNSDHPWEWWAGSLLLLGAAAVTTISSLKGRS</sequence>
<reference evidence="5" key="1">
    <citation type="journal article" date="2019" name="Int. J. Syst. Evol. Microbiol.">
        <title>The Global Catalogue of Microorganisms (GCM) 10K type strain sequencing project: providing services to taxonomists for standard genome sequencing and annotation.</title>
        <authorList>
            <consortium name="The Broad Institute Genomics Platform"/>
            <consortium name="The Broad Institute Genome Sequencing Center for Infectious Disease"/>
            <person name="Wu L."/>
            <person name="Ma J."/>
        </authorList>
    </citation>
    <scope>NUCLEOTIDE SEQUENCE [LARGE SCALE GENOMIC DNA]</scope>
    <source>
        <strain evidence="5">JCM 18532</strain>
    </source>
</reference>
<evidence type="ECO:0000256" key="1">
    <source>
        <dbReference type="SAM" id="MobiDB-lite"/>
    </source>
</evidence>
<evidence type="ECO:0000313" key="4">
    <source>
        <dbReference type="EMBL" id="GAA4734981.1"/>
    </source>
</evidence>
<dbReference type="InterPro" id="IPR007331">
    <property type="entry name" value="Htaa"/>
</dbReference>
<dbReference type="Pfam" id="PF04213">
    <property type="entry name" value="HtaA"/>
    <property type="match status" value="1"/>
</dbReference>
<name>A0ABP8YPZ0_9ACTN</name>
<dbReference type="RefSeq" id="WP_345526463.1">
    <property type="nucleotide sequence ID" value="NZ_BAABKN010000012.1"/>
</dbReference>